<feature type="domain" description="TfoX N-terminal" evidence="1">
    <location>
        <begin position="30"/>
        <end position="108"/>
    </location>
</feature>
<evidence type="ECO:0000313" key="2">
    <source>
        <dbReference type="EMBL" id="SHN63472.1"/>
    </source>
</evidence>
<proteinExistence type="predicted"/>
<organism evidence="2 3">
    <name type="scientific">Geodermatophilus obscurus</name>
    <dbReference type="NCBI Taxonomy" id="1861"/>
    <lineage>
        <taxon>Bacteria</taxon>
        <taxon>Bacillati</taxon>
        <taxon>Actinomycetota</taxon>
        <taxon>Actinomycetes</taxon>
        <taxon>Geodermatophilales</taxon>
        <taxon>Geodermatophilaceae</taxon>
        <taxon>Geodermatophilus</taxon>
    </lineage>
</organism>
<dbReference type="InterPro" id="IPR007076">
    <property type="entry name" value="TfoX_N"/>
</dbReference>
<evidence type="ECO:0000259" key="1">
    <source>
        <dbReference type="Pfam" id="PF04993"/>
    </source>
</evidence>
<dbReference type="OrthoDB" id="8779526at2"/>
<dbReference type="AlphaFoldDB" id="A0A1M7SYA7"/>
<gene>
    <name evidence="2" type="ORF">SAMN05660350_01154</name>
</gene>
<protein>
    <submittedName>
        <fullName evidence="2">TfoX N-terminal domain-containing protein</fullName>
    </submittedName>
</protein>
<accession>A0A1M7SYA7</accession>
<dbReference type="SUPFAM" id="SSF159894">
    <property type="entry name" value="YgaC/TfoX-N like"/>
    <property type="match status" value="1"/>
</dbReference>
<dbReference type="EMBL" id="FRDM01000004">
    <property type="protein sequence ID" value="SHN63472.1"/>
    <property type="molecule type" value="Genomic_DNA"/>
</dbReference>
<sequence>MAAVHTAADRLAALVDALAGEPDVTLPDATAPRRFGSRALTVDGAAFALVVRGALVLKLPEERVAALLADGRGGPFGGRGRPYREWVALAEGEPATDLPLAREALAFARSRRDAAG</sequence>
<name>A0A1M7SYA7_9ACTN</name>
<dbReference type="RefSeq" id="WP_072915297.1">
    <property type="nucleotide sequence ID" value="NZ_FRDM01000004.1"/>
</dbReference>
<evidence type="ECO:0000313" key="3">
    <source>
        <dbReference type="Proteomes" id="UP000184428"/>
    </source>
</evidence>
<reference evidence="2 3" key="1">
    <citation type="submission" date="2016-12" db="EMBL/GenBank/DDBJ databases">
        <authorList>
            <person name="Song W.-J."/>
            <person name="Kurnit D.M."/>
        </authorList>
    </citation>
    <scope>NUCLEOTIDE SEQUENCE [LARGE SCALE GENOMIC DNA]</scope>
    <source>
        <strain evidence="2 3">DSM 43162</strain>
    </source>
</reference>
<dbReference type="Proteomes" id="UP000184428">
    <property type="component" value="Unassembled WGS sequence"/>
</dbReference>
<dbReference type="Pfam" id="PF04993">
    <property type="entry name" value="TfoX_N"/>
    <property type="match status" value="1"/>
</dbReference>